<reference evidence="2" key="1">
    <citation type="submission" date="2016-10" db="EMBL/GenBank/DDBJ databases">
        <authorList>
            <person name="See-Too W.S."/>
        </authorList>
    </citation>
    <scope>NUCLEOTIDE SEQUENCE</scope>
    <source>
        <strain evidence="2">L10.15</strain>
    </source>
</reference>
<dbReference type="KEGG" id="pll:I858_003750"/>
<gene>
    <name evidence="2" type="ORF">I858_003750</name>
</gene>
<dbReference type="STRING" id="1302659.I858_003750"/>
<dbReference type="Proteomes" id="UP000053354">
    <property type="component" value="Chromosome"/>
</dbReference>
<sequence>MFYFSLAVIIAFMLVHILTNYIKFLDRKPKDRLMSFVSGGSIAYVFLHLVPELTHYQEVADKATLPFGIESLDYPTYLAALVGIAFFYGINQLNEKSKAKNEDEQNVSQSSSFVFALEIFGFALYNVLIGYLLINLSGDKISEYLIYFVVFSFHFIANNRILHLTHEDLFTHIGRWVLAISVFIGWLLYYFTDITDLTIAFFSSFLTGGIVLNILNDELPAEKNSSYPSFIVGLILITLLLEFFI</sequence>
<dbReference type="AlphaFoldDB" id="A0A1B1RYZ4"/>
<keyword evidence="1" id="KW-0812">Transmembrane</keyword>
<accession>A0A1B1RYZ4</accession>
<proteinExistence type="predicted"/>
<protein>
    <recommendedName>
        <fullName evidence="4">ZIP family metal transporter</fullName>
    </recommendedName>
</protein>
<evidence type="ECO:0000256" key="1">
    <source>
        <dbReference type="SAM" id="Phobius"/>
    </source>
</evidence>
<feature type="transmembrane region" description="Helical" evidence="1">
    <location>
        <begin position="6"/>
        <end position="22"/>
    </location>
</feature>
<dbReference type="OrthoDB" id="21325at2"/>
<feature type="transmembrane region" description="Helical" evidence="1">
    <location>
        <begin position="74"/>
        <end position="91"/>
    </location>
</feature>
<feature type="transmembrane region" description="Helical" evidence="1">
    <location>
        <begin position="173"/>
        <end position="191"/>
    </location>
</feature>
<dbReference type="EMBL" id="CP016540">
    <property type="protein sequence ID" value="ANU26144.1"/>
    <property type="molecule type" value="Genomic_DNA"/>
</dbReference>
<feature type="transmembrane region" description="Helical" evidence="1">
    <location>
        <begin position="112"/>
        <end position="132"/>
    </location>
</feature>
<evidence type="ECO:0000313" key="2">
    <source>
        <dbReference type="EMBL" id="ANU26144.1"/>
    </source>
</evidence>
<organism evidence="2 3">
    <name type="scientific">Planococcus versutus</name>
    <dbReference type="NCBI Taxonomy" id="1302659"/>
    <lineage>
        <taxon>Bacteria</taxon>
        <taxon>Bacillati</taxon>
        <taxon>Bacillota</taxon>
        <taxon>Bacilli</taxon>
        <taxon>Bacillales</taxon>
        <taxon>Caryophanaceae</taxon>
        <taxon>Planococcus</taxon>
    </lineage>
</organism>
<keyword evidence="1" id="KW-0472">Membrane</keyword>
<keyword evidence="1" id="KW-1133">Transmembrane helix</keyword>
<feature type="transmembrane region" description="Helical" evidence="1">
    <location>
        <begin position="227"/>
        <end position="244"/>
    </location>
</feature>
<feature type="transmembrane region" description="Helical" evidence="1">
    <location>
        <begin position="144"/>
        <end position="161"/>
    </location>
</feature>
<feature type="transmembrane region" description="Helical" evidence="1">
    <location>
        <begin position="34"/>
        <end position="54"/>
    </location>
</feature>
<name>A0A1B1RYZ4_9BACL</name>
<evidence type="ECO:0008006" key="4">
    <source>
        <dbReference type="Google" id="ProtNLM"/>
    </source>
</evidence>
<dbReference type="RefSeq" id="WP_049694785.1">
    <property type="nucleotide sequence ID" value="NZ_CP016540.2"/>
</dbReference>
<evidence type="ECO:0000313" key="3">
    <source>
        <dbReference type="Proteomes" id="UP000053354"/>
    </source>
</evidence>
<keyword evidence="3" id="KW-1185">Reference proteome</keyword>
<feature type="transmembrane region" description="Helical" evidence="1">
    <location>
        <begin position="197"/>
        <end position="215"/>
    </location>
</feature>